<evidence type="ECO:0000313" key="3">
    <source>
        <dbReference type="Proteomes" id="UP000002593"/>
    </source>
</evidence>
<dbReference type="EnsemblBacteria" id="ABM81000">
    <property type="protein sequence ID" value="ABM81000"/>
    <property type="gene ID" value="Hbut_1165"/>
</dbReference>
<dbReference type="EMBL" id="CP000493">
    <property type="protein sequence ID" value="ABM81000.1"/>
    <property type="molecule type" value="Genomic_DNA"/>
</dbReference>
<gene>
    <name evidence="2" type="ordered locus">Hbut_1165</name>
</gene>
<feature type="domain" description="Integrase SSV1 C-terminal" evidence="1">
    <location>
        <begin position="2"/>
        <end position="148"/>
    </location>
</feature>
<dbReference type="AlphaFoldDB" id="A2BLY9"/>
<dbReference type="GO" id="GO:0015074">
    <property type="term" value="P:DNA integration"/>
    <property type="evidence" value="ECO:0007669"/>
    <property type="project" value="InterPro"/>
</dbReference>
<keyword evidence="3" id="KW-1185">Reference proteome</keyword>
<dbReference type="GO" id="GO:0006310">
    <property type="term" value="P:DNA recombination"/>
    <property type="evidence" value="ECO:0007669"/>
    <property type="project" value="InterPro"/>
</dbReference>
<sequence>MLESGLRFEHALRLLASPILEGSVVVYDRVYPRLYCDEGRGFCRLYLGFNQGVKRAEFAYFSTKTRRLVEDLTPWSVHRRSVERYVSRHGLMRPGLLRKASWQLLIASGVPREVARFIHSRFGELRVSESYYEGLVREADQWYPRYLKHLKSLNLT</sequence>
<accession>A2BLY9</accession>
<proteinExistence type="predicted"/>
<organism evidence="2 3">
    <name type="scientific">Hyperthermus butylicus (strain DSM 5456 / JCM 9403 / PLM1-5)</name>
    <dbReference type="NCBI Taxonomy" id="415426"/>
    <lineage>
        <taxon>Archaea</taxon>
        <taxon>Thermoproteota</taxon>
        <taxon>Thermoprotei</taxon>
        <taxon>Desulfurococcales</taxon>
        <taxon>Pyrodictiaceae</taxon>
        <taxon>Hyperthermus</taxon>
    </lineage>
</organism>
<name>A2BLY9_HYPBU</name>
<dbReference type="KEGG" id="hbu:Hbut_1165"/>
<dbReference type="GO" id="GO:0003677">
    <property type="term" value="F:DNA binding"/>
    <property type="evidence" value="ECO:0007669"/>
    <property type="project" value="InterPro"/>
</dbReference>
<dbReference type="Proteomes" id="UP000002593">
    <property type="component" value="Chromosome"/>
</dbReference>
<dbReference type="InterPro" id="IPR013762">
    <property type="entry name" value="Integrase-like_cat_sf"/>
</dbReference>
<dbReference type="eggNOG" id="arCOG01244">
    <property type="taxonomic scope" value="Archaea"/>
</dbReference>
<dbReference type="Pfam" id="PF16795">
    <property type="entry name" value="Phage_integr_3"/>
    <property type="match status" value="1"/>
</dbReference>
<dbReference type="InterPro" id="IPR031857">
    <property type="entry name" value="Integrase_SSV1_C"/>
</dbReference>
<dbReference type="HOGENOM" id="CLU_1682677_0_0_2"/>
<evidence type="ECO:0000313" key="2">
    <source>
        <dbReference type="EMBL" id="ABM81000.1"/>
    </source>
</evidence>
<evidence type="ECO:0000259" key="1">
    <source>
        <dbReference type="Pfam" id="PF16795"/>
    </source>
</evidence>
<reference evidence="2 3" key="1">
    <citation type="journal article" date="2007" name="Archaea">
        <title>The genome of Hyperthermus butylicus: a sulfur-reducing, peptide fermenting, neutrophilic Crenarchaeote growing up to 108 degrees C.</title>
        <authorList>
            <person name="Brugger K."/>
            <person name="Chen L."/>
            <person name="Stark M."/>
            <person name="Zibat A."/>
            <person name="Redder P."/>
            <person name="Ruepp A."/>
            <person name="Awayez M."/>
            <person name="She Q."/>
            <person name="Garrett R.A."/>
            <person name="Klenk H.P."/>
        </authorList>
    </citation>
    <scope>NUCLEOTIDE SEQUENCE [LARGE SCALE GENOMIC DNA]</scope>
    <source>
        <strain evidence="3">DSM 5456 / JCM 9403 / PLM1-5</strain>
    </source>
</reference>
<protein>
    <recommendedName>
        <fullName evidence="1">Integrase SSV1 C-terminal domain-containing protein</fullName>
    </recommendedName>
</protein>
<dbReference type="Gene3D" id="1.10.443.10">
    <property type="entry name" value="Intergrase catalytic core"/>
    <property type="match status" value="1"/>
</dbReference>